<evidence type="ECO:0000259" key="1">
    <source>
        <dbReference type="SMART" id="SM00873"/>
    </source>
</evidence>
<name>A0ABT0H0I6_9HYPH</name>
<evidence type="ECO:0000313" key="2">
    <source>
        <dbReference type="EMBL" id="MCK7614970.1"/>
    </source>
</evidence>
<dbReference type="Pfam" id="PF03483">
    <property type="entry name" value="B3_4"/>
    <property type="match status" value="1"/>
</dbReference>
<gene>
    <name evidence="2" type="ORF">M0H32_22615</name>
</gene>
<organism evidence="2 3">
    <name type="scientific">Roseibium sediminicola</name>
    <dbReference type="NCBI Taxonomy" id="2933272"/>
    <lineage>
        <taxon>Bacteria</taxon>
        <taxon>Pseudomonadati</taxon>
        <taxon>Pseudomonadota</taxon>
        <taxon>Alphaproteobacteria</taxon>
        <taxon>Hyphomicrobiales</taxon>
        <taxon>Stappiaceae</taxon>
        <taxon>Roseibium</taxon>
    </lineage>
</organism>
<dbReference type="InterPro" id="IPR005146">
    <property type="entry name" value="B3/B4_tRNA-bd"/>
</dbReference>
<evidence type="ECO:0000313" key="3">
    <source>
        <dbReference type="Proteomes" id="UP001431221"/>
    </source>
</evidence>
<dbReference type="EMBL" id="JALNMJ010000020">
    <property type="protein sequence ID" value="MCK7614970.1"/>
    <property type="molecule type" value="Genomic_DNA"/>
</dbReference>
<comment type="caution">
    <text evidence="2">The sequence shown here is derived from an EMBL/GenBank/DDBJ whole genome shotgun (WGS) entry which is preliminary data.</text>
</comment>
<dbReference type="SUPFAM" id="SSF56037">
    <property type="entry name" value="PheT/TilS domain"/>
    <property type="match status" value="1"/>
</dbReference>
<dbReference type="PANTHER" id="PTHR39209">
    <property type="match status" value="1"/>
</dbReference>
<dbReference type="GO" id="GO:0016874">
    <property type="term" value="F:ligase activity"/>
    <property type="evidence" value="ECO:0007669"/>
    <property type="project" value="UniProtKB-KW"/>
</dbReference>
<accession>A0ABT0H0I6</accession>
<reference evidence="2" key="1">
    <citation type="submission" date="2022-04" db="EMBL/GenBank/DDBJ databases">
        <title>Roseibium sp. CAU 1639 isolated from mud.</title>
        <authorList>
            <person name="Kim W."/>
        </authorList>
    </citation>
    <scope>NUCLEOTIDE SEQUENCE</scope>
    <source>
        <strain evidence="2">CAU 1639</strain>
    </source>
</reference>
<protein>
    <submittedName>
        <fullName evidence="2">Phenylalanine--tRNA ligase beta subunit-related protein</fullName>
    </submittedName>
</protein>
<dbReference type="InterPro" id="IPR020825">
    <property type="entry name" value="Phe-tRNA_synthase-like_B3/B4"/>
</dbReference>
<keyword evidence="2" id="KW-0436">Ligase</keyword>
<dbReference type="RefSeq" id="WP_248157872.1">
    <property type="nucleotide sequence ID" value="NZ_JALNMJ010000020.1"/>
</dbReference>
<keyword evidence="3" id="KW-1185">Reference proteome</keyword>
<sequence length="234" mass="25808">MQLSYAQPILLAFPELVFGAVEIDGISNQVDMSGDIAALLDRARTRLAAHNESELPEIRAWRQAFTQMGLKPTQYRCAAEALLRRLRKEGNLPSFHPVIDLCNAASCAYAIPVAVFDRARTGDLLKVRYAQGGEPLATFSGEVERAEVNEVIFADLKGNAHARRWSHRQSSQSAVRAETTDILIVAEAHHTTAVEDVQRLIAELTCIFRSRFCPSRIAGISSKETGQPHMTAPL</sequence>
<dbReference type="SMART" id="SM00873">
    <property type="entry name" value="B3_4"/>
    <property type="match status" value="1"/>
</dbReference>
<feature type="domain" description="B3/B4 tRNA-binding" evidence="1">
    <location>
        <begin position="59"/>
        <end position="206"/>
    </location>
</feature>
<dbReference type="PANTHER" id="PTHR39209:SF2">
    <property type="entry name" value="CYTOPLASMIC PROTEIN"/>
    <property type="match status" value="1"/>
</dbReference>
<dbReference type="Gene3D" id="3.50.40.10">
    <property type="entry name" value="Phenylalanyl-trna Synthetase, Chain B, domain 3"/>
    <property type="match status" value="1"/>
</dbReference>
<dbReference type="Proteomes" id="UP001431221">
    <property type="component" value="Unassembled WGS sequence"/>
</dbReference>
<proteinExistence type="predicted"/>